<reference evidence="3" key="1">
    <citation type="journal article" date="2012" name="Proc. Natl. Acad. Sci. U.S.A.">
        <title>Antigenic diversity is generated by distinct evolutionary mechanisms in African trypanosome species.</title>
        <authorList>
            <person name="Jackson A.P."/>
            <person name="Berry A."/>
            <person name="Aslett M."/>
            <person name="Allison H.C."/>
            <person name="Burton P."/>
            <person name="Vavrova-Anderson J."/>
            <person name="Brown R."/>
            <person name="Browne H."/>
            <person name="Corton N."/>
            <person name="Hauser H."/>
            <person name="Gamble J."/>
            <person name="Gilderthorp R."/>
            <person name="Marcello L."/>
            <person name="McQuillan J."/>
            <person name="Otto T.D."/>
            <person name="Quail M.A."/>
            <person name="Sanders M.J."/>
            <person name="van Tonder A."/>
            <person name="Ginger M.L."/>
            <person name="Field M.C."/>
            <person name="Barry J.D."/>
            <person name="Hertz-Fowler C."/>
            <person name="Berriman M."/>
        </authorList>
    </citation>
    <scope>NUCLEOTIDE SEQUENCE</scope>
    <source>
        <strain evidence="3">IL3000</strain>
    </source>
</reference>
<dbReference type="AlphaFoldDB" id="G0USK8"/>
<evidence type="ECO:0000256" key="2">
    <source>
        <dbReference type="ARBA" id="ARBA00022737"/>
    </source>
</evidence>
<dbReference type="VEuPathDB" id="TriTrypDB:TcIL3000_8_5980"/>
<dbReference type="PANTHER" id="PTHR46093">
    <property type="entry name" value="ACYL-COA-BINDING DOMAIN-CONTAINING PROTEIN 5"/>
    <property type="match status" value="1"/>
</dbReference>
<dbReference type="Gene3D" id="2.120.10.80">
    <property type="entry name" value="Kelch-type beta propeller"/>
    <property type="match status" value="2"/>
</dbReference>
<proteinExistence type="predicted"/>
<organism evidence="3">
    <name type="scientific">Trypanosoma congolense (strain IL3000)</name>
    <dbReference type="NCBI Taxonomy" id="1068625"/>
    <lineage>
        <taxon>Eukaryota</taxon>
        <taxon>Discoba</taxon>
        <taxon>Euglenozoa</taxon>
        <taxon>Kinetoplastea</taxon>
        <taxon>Metakinetoplastina</taxon>
        <taxon>Trypanosomatida</taxon>
        <taxon>Trypanosomatidae</taxon>
        <taxon>Trypanosoma</taxon>
        <taxon>Nannomonas</taxon>
    </lineage>
</organism>
<accession>G0USK8</accession>
<evidence type="ECO:0000256" key="1">
    <source>
        <dbReference type="ARBA" id="ARBA00022441"/>
    </source>
</evidence>
<dbReference type="Pfam" id="PF24681">
    <property type="entry name" value="Kelch_KLHDC2_KLHL20_DRC7"/>
    <property type="match status" value="2"/>
</dbReference>
<dbReference type="EMBL" id="HE575321">
    <property type="protein sequence ID" value="CCC92371.1"/>
    <property type="molecule type" value="Genomic_DNA"/>
</dbReference>
<protein>
    <submittedName>
        <fullName evidence="3">Uncharacterized protein</fullName>
    </submittedName>
</protein>
<keyword evidence="1" id="KW-0880">Kelch repeat</keyword>
<dbReference type="InterPro" id="IPR015915">
    <property type="entry name" value="Kelch-typ_b-propeller"/>
</dbReference>
<keyword evidence="2" id="KW-0677">Repeat</keyword>
<dbReference type="PANTHER" id="PTHR46093:SF18">
    <property type="entry name" value="FIBRONECTIN TYPE-III DOMAIN-CONTAINING PROTEIN"/>
    <property type="match status" value="1"/>
</dbReference>
<sequence length="392" mass="44164">MSLCHSPSHWRRVECVGDIPPGRIGHTLCANEDETKVFLYAGVNDKYESTSNYLNDYYSFDVTTKRWKYIAMTGDIQCSRAFHSAIYYDGAIYVFGGCNGRGRFNRLFSITEDGLCKLIQSPSAPPTRYCHSAALFEDAMYIFAGKCGGRNSNRRLCDLYSLDLQALKWAECQQLGTRPSSRSAHAAFTCGRNMIVFGGRNSNGECCDDMYSYSYDTCIWRKIELPNGTSLFGRARNSVVVHHGRVVVFGGWNGRKKLNDLFFYFVDANTVETSRDVDENCPSRRECHVAVVCKNTMVVFGGRFRGEFMSDTAELNLGPKTLKQTCRDWMLNGCLKDTPDAPCMNNVTTGIRNFITKWRELTTKPLVEDKAVQPLCIGPNETLSSESNSQHE</sequence>
<evidence type="ECO:0000313" key="3">
    <source>
        <dbReference type="EMBL" id="CCC92371.1"/>
    </source>
</evidence>
<dbReference type="SUPFAM" id="SSF117281">
    <property type="entry name" value="Kelch motif"/>
    <property type="match status" value="2"/>
</dbReference>
<gene>
    <name evidence="3" type="ORF">TCIL3000_8_5980</name>
</gene>
<name>G0USK8_TRYCI</name>